<evidence type="ECO:0000256" key="2">
    <source>
        <dbReference type="ARBA" id="ARBA00022833"/>
    </source>
</evidence>
<dbReference type="AlphaFoldDB" id="A0A2I1K537"/>
<dbReference type="SUPFAM" id="SSF64397">
    <property type="entry name" value="Hsp33 domain"/>
    <property type="match status" value="1"/>
</dbReference>
<keyword evidence="3 6" id="KW-1015">Disulfide bond</keyword>
<comment type="subcellular location">
    <subcellularLocation>
        <location evidence="6">Cytoplasm</location>
    </subcellularLocation>
</comment>
<dbReference type="PIRSF" id="PIRSF005261">
    <property type="entry name" value="Heat_shock_Hsp33"/>
    <property type="match status" value="1"/>
</dbReference>
<evidence type="ECO:0000256" key="5">
    <source>
        <dbReference type="ARBA" id="ARBA00023284"/>
    </source>
</evidence>
<comment type="function">
    <text evidence="6">Redox regulated molecular chaperone. Protects both thermally unfolding and oxidatively damaged proteins from irreversible aggregation. Plays an important role in the bacterial defense system toward oxidative stress.</text>
</comment>
<reference evidence="7 8" key="1">
    <citation type="submission" date="2017-12" db="EMBL/GenBank/DDBJ databases">
        <title>Phylogenetic diversity of female urinary microbiome.</title>
        <authorList>
            <person name="Thomas-White K."/>
            <person name="Wolfe A.J."/>
        </authorList>
    </citation>
    <scope>NUCLEOTIDE SEQUENCE [LARGE SCALE GENOMIC DNA]</scope>
    <source>
        <strain evidence="7 8">UMB0898</strain>
    </source>
</reference>
<dbReference type="PANTHER" id="PTHR30111:SF1">
    <property type="entry name" value="33 KDA CHAPERONIN"/>
    <property type="match status" value="1"/>
</dbReference>
<keyword evidence="2 6" id="KW-0862">Zinc</keyword>
<proteinExistence type="inferred from homology"/>
<dbReference type="GO" id="GO:0042026">
    <property type="term" value="P:protein refolding"/>
    <property type="evidence" value="ECO:0007669"/>
    <property type="project" value="TreeGrafter"/>
</dbReference>
<dbReference type="Pfam" id="PF01430">
    <property type="entry name" value="HSP33"/>
    <property type="match status" value="1"/>
</dbReference>
<dbReference type="GO" id="GO:0005737">
    <property type="term" value="C:cytoplasm"/>
    <property type="evidence" value="ECO:0007669"/>
    <property type="project" value="UniProtKB-SubCell"/>
</dbReference>
<dbReference type="CDD" id="cd00498">
    <property type="entry name" value="Hsp33"/>
    <property type="match status" value="1"/>
</dbReference>
<dbReference type="OrthoDB" id="9776534at2"/>
<dbReference type="Proteomes" id="UP000234384">
    <property type="component" value="Unassembled WGS sequence"/>
</dbReference>
<name>A0A2I1K537_9LACT</name>
<accession>A0A2I1K537</accession>
<dbReference type="InterPro" id="IPR000397">
    <property type="entry name" value="Heat_shock_Hsp33"/>
</dbReference>
<organism evidence="7 8">
    <name type="scientific">Falseniella ignava</name>
    <dbReference type="NCBI Taxonomy" id="137730"/>
    <lineage>
        <taxon>Bacteria</taxon>
        <taxon>Bacillati</taxon>
        <taxon>Bacillota</taxon>
        <taxon>Bacilli</taxon>
        <taxon>Lactobacillales</taxon>
        <taxon>Aerococcaceae</taxon>
        <taxon>Falseniella</taxon>
    </lineage>
</organism>
<dbReference type="GO" id="GO:0044183">
    <property type="term" value="F:protein folding chaperone"/>
    <property type="evidence" value="ECO:0007669"/>
    <property type="project" value="TreeGrafter"/>
</dbReference>
<dbReference type="GO" id="GO:0051082">
    <property type="term" value="F:unfolded protein binding"/>
    <property type="evidence" value="ECO:0007669"/>
    <property type="project" value="UniProtKB-UniRule"/>
</dbReference>
<evidence type="ECO:0000256" key="4">
    <source>
        <dbReference type="ARBA" id="ARBA00023186"/>
    </source>
</evidence>
<keyword evidence="1 6" id="KW-0963">Cytoplasm</keyword>
<dbReference type="InterPro" id="IPR016153">
    <property type="entry name" value="Heat_shock_Hsp33_N"/>
</dbReference>
<evidence type="ECO:0000256" key="3">
    <source>
        <dbReference type="ARBA" id="ARBA00023157"/>
    </source>
</evidence>
<gene>
    <name evidence="6" type="primary">hslO</name>
    <name evidence="7" type="ORF">CYJ57_00480</name>
</gene>
<keyword evidence="4 6" id="KW-0143">Chaperone</keyword>
<dbReference type="NCBIfam" id="NF001033">
    <property type="entry name" value="PRK00114.1"/>
    <property type="match status" value="1"/>
</dbReference>
<evidence type="ECO:0000256" key="6">
    <source>
        <dbReference type="HAMAP-Rule" id="MF_00117"/>
    </source>
</evidence>
<dbReference type="RefSeq" id="WP_101953653.1">
    <property type="nucleotide sequence ID" value="NZ_PKHE01000001.1"/>
</dbReference>
<dbReference type="Gene3D" id="3.55.30.10">
    <property type="entry name" value="Hsp33 domain"/>
    <property type="match status" value="1"/>
</dbReference>
<evidence type="ECO:0000313" key="7">
    <source>
        <dbReference type="EMBL" id="PKY90682.1"/>
    </source>
</evidence>
<keyword evidence="5 6" id="KW-0676">Redox-active center</keyword>
<dbReference type="InterPro" id="IPR016154">
    <property type="entry name" value="Heat_shock_Hsp33_C"/>
</dbReference>
<protein>
    <recommendedName>
        <fullName evidence="6">33 kDa chaperonin</fullName>
    </recommendedName>
    <alternativeName>
        <fullName evidence="6">Heat shock protein 33 homolog</fullName>
        <shortName evidence="6">HSP33</shortName>
    </alternativeName>
</protein>
<comment type="PTM">
    <text evidence="6">Under oxidizing conditions two disulfide bonds are formed involving the reactive cysteines. Under reducing conditions zinc is bound to the reactive cysteines and the protein is inactive.</text>
</comment>
<dbReference type="EMBL" id="PKHE01000001">
    <property type="protein sequence ID" value="PKY90682.1"/>
    <property type="molecule type" value="Genomic_DNA"/>
</dbReference>
<dbReference type="SUPFAM" id="SSF118352">
    <property type="entry name" value="HSP33 redox switch-like"/>
    <property type="match status" value="1"/>
</dbReference>
<comment type="caution">
    <text evidence="7">The sequence shown here is derived from an EMBL/GenBank/DDBJ whole genome shotgun (WGS) entry which is preliminary data.</text>
</comment>
<feature type="disulfide bond" description="Redox-active" evidence="6">
    <location>
        <begin position="270"/>
        <end position="273"/>
    </location>
</feature>
<comment type="similarity">
    <text evidence="6">Belongs to the HSP33 family.</text>
</comment>
<evidence type="ECO:0000256" key="1">
    <source>
        <dbReference type="ARBA" id="ARBA00022490"/>
    </source>
</evidence>
<sequence length="297" mass="32636">MTSKIIRALAYNDEIRVFVIDGLEVVETARKTHETWYTATAAMGRMIMATSLLAANLKGSDRLVTVIEGQGPIGRIVVHGNSHGEIRAAIDHPHVSLPLNEQGKIDVSAGIGLPGFLTVSKYIENMEPFNGTVELISGEIAEDFTYYLAVSEQTPSAMGLSVLVDVDEHILSAGGFLIQVLPGASEETIQQLEKTIQQIGRLSDKLQSGLTSEKLLDYLVGEGNSRIIATQDITYHCPCDKAFYADKLMLLGESELQLLIDEQGQAEVVCHYCSKHYDFSQSELEILIERIHSKETE</sequence>
<dbReference type="Gene3D" id="3.90.1280.10">
    <property type="entry name" value="HSP33 redox switch-like"/>
    <property type="match status" value="1"/>
</dbReference>
<dbReference type="PANTHER" id="PTHR30111">
    <property type="entry name" value="33 KDA CHAPERONIN"/>
    <property type="match status" value="1"/>
</dbReference>
<evidence type="ECO:0000313" key="8">
    <source>
        <dbReference type="Proteomes" id="UP000234384"/>
    </source>
</evidence>
<feature type="disulfide bond" description="Redox-active" evidence="6">
    <location>
        <begin position="237"/>
        <end position="239"/>
    </location>
</feature>
<dbReference type="HAMAP" id="MF_00117">
    <property type="entry name" value="HslO"/>
    <property type="match status" value="1"/>
</dbReference>